<comment type="caution">
    <text evidence="2">The sequence shown here is derived from an EMBL/GenBank/DDBJ whole genome shotgun (WGS) entry which is preliminary data.</text>
</comment>
<name>A0AAD5FRX0_SILAS</name>
<dbReference type="PANTHER" id="PTHR34488:SF1">
    <property type="entry name" value="SI:CH211-245H14.1-RELATED"/>
    <property type="match status" value="1"/>
</dbReference>
<evidence type="ECO:0000313" key="2">
    <source>
        <dbReference type="EMBL" id="KAI5626128.1"/>
    </source>
</evidence>
<gene>
    <name evidence="2" type="ORF">C0J50_14118</name>
</gene>
<organism evidence="2 3">
    <name type="scientific">Silurus asotus</name>
    <name type="common">Amur catfish</name>
    <name type="synonym">Parasilurus asotus</name>
    <dbReference type="NCBI Taxonomy" id="30991"/>
    <lineage>
        <taxon>Eukaryota</taxon>
        <taxon>Metazoa</taxon>
        <taxon>Chordata</taxon>
        <taxon>Craniata</taxon>
        <taxon>Vertebrata</taxon>
        <taxon>Euteleostomi</taxon>
        <taxon>Actinopterygii</taxon>
        <taxon>Neopterygii</taxon>
        <taxon>Teleostei</taxon>
        <taxon>Ostariophysi</taxon>
        <taxon>Siluriformes</taxon>
        <taxon>Siluridae</taxon>
        <taxon>Silurus</taxon>
    </lineage>
</organism>
<protein>
    <submittedName>
        <fullName evidence="2">Uncharacterized protein</fullName>
    </submittedName>
</protein>
<dbReference type="Proteomes" id="UP001205998">
    <property type="component" value="Unassembled WGS sequence"/>
</dbReference>
<sequence length="180" mass="19674">MDSHKTILDELTISSKLREVFSVEESNVIIAFVVIVSRSGTDILSAMEKIPDSRLCVNKNTVFAVDCLYHIDEGLLRCPRNNDAIRAVKKHLKIDEQTVDNSRINCAEMKSNRCTAVKIAMFILLTGVCTGVGIGVNVVSGIVAFIVLLILACIITRIYPCSSEGNNSHVHADSTKLLAI</sequence>
<dbReference type="PANTHER" id="PTHR34488">
    <property type="entry name" value="SI:CH211-245H14.1-RELATED"/>
    <property type="match status" value="1"/>
</dbReference>
<evidence type="ECO:0000256" key="1">
    <source>
        <dbReference type="SAM" id="Phobius"/>
    </source>
</evidence>
<evidence type="ECO:0000313" key="3">
    <source>
        <dbReference type="Proteomes" id="UP001205998"/>
    </source>
</evidence>
<keyword evidence="3" id="KW-1185">Reference proteome</keyword>
<proteinExistence type="predicted"/>
<reference evidence="2" key="1">
    <citation type="submission" date="2018-07" db="EMBL/GenBank/DDBJ databases">
        <title>Comparative genomics of catfishes provides insights into carnivory and benthic adaptation.</title>
        <authorList>
            <person name="Zhang Y."/>
            <person name="Wang D."/>
            <person name="Peng Z."/>
            <person name="Zheng S."/>
            <person name="Shao F."/>
            <person name="Tao W."/>
        </authorList>
    </citation>
    <scope>NUCLEOTIDE SEQUENCE</scope>
    <source>
        <strain evidence="2">Chongqing</strain>
    </source>
</reference>
<feature type="transmembrane region" description="Helical" evidence="1">
    <location>
        <begin position="142"/>
        <end position="159"/>
    </location>
</feature>
<feature type="transmembrane region" description="Helical" evidence="1">
    <location>
        <begin position="119"/>
        <end position="136"/>
    </location>
</feature>
<dbReference type="AlphaFoldDB" id="A0AAD5FRX0"/>
<keyword evidence="1" id="KW-0812">Transmembrane</keyword>
<dbReference type="EMBL" id="MU551534">
    <property type="protein sequence ID" value="KAI5626128.1"/>
    <property type="molecule type" value="Genomic_DNA"/>
</dbReference>
<keyword evidence="1" id="KW-1133">Transmembrane helix</keyword>
<keyword evidence="1" id="KW-0472">Membrane</keyword>
<accession>A0AAD5FRX0</accession>